<reference evidence="1 2" key="1">
    <citation type="submission" date="2017-10" db="EMBL/GenBank/DDBJ databases">
        <authorList>
            <consortium name="Urmite Genomes"/>
        </authorList>
    </citation>
    <scope>NUCLEOTIDE SEQUENCE [LARGE SCALE GENOMIC DNA]</scope>
    <source>
        <strain evidence="1 2">FB-527</strain>
    </source>
</reference>
<proteinExistence type="predicted"/>
<keyword evidence="2" id="KW-1185">Reference proteome</keyword>
<organism evidence="1 2">
    <name type="scientific">Mycobacterium simulans</name>
    <dbReference type="NCBI Taxonomy" id="627089"/>
    <lineage>
        <taxon>Bacteria</taxon>
        <taxon>Bacillati</taxon>
        <taxon>Actinomycetota</taxon>
        <taxon>Actinomycetes</taxon>
        <taxon>Mycobacteriales</taxon>
        <taxon>Mycobacteriaceae</taxon>
        <taxon>Mycobacterium</taxon>
    </lineage>
</organism>
<sequence>MVCLADVVPGRERFLDDLKLMVNSGLEFEDHAAVADGLRLKNYVTLTAVSDRVT</sequence>
<dbReference type="EMBL" id="OCTY01000002">
    <property type="protein sequence ID" value="SOJ52666.1"/>
    <property type="molecule type" value="Genomic_DNA"/>
</dbReference>
<dbReference type="Proteomes" id="UP000554965">
    <property type="component" value="Unassembled WGS sequence"/>
</dbReference>
<gene>
    <name evidence="1" type="ORF">MSIMFB_00178</name>
</gene>
<evidence type="ECO:0000313" key="2">
    <source>
        <dbReference type="Proteomes" id="UP000554965"/>
    </source>
</evidence>
<name>A0A7Z7IFT1_9MYCO</name>
<dbReference type="AlphaFoldDB" id="A0A7Z7IFT1"/>
<evidence type="ECO:0000313" key="1">
    <source>
        <dbReference type="EMBL" id="SOJ52666.1"/>
    </source>
</evidence>
<accession>A0A7Z7IFT1</accession>
<comment type="caution">
    <text evidence="1">The sequence shown here is derived from an EMBL/GenBank/DDBJ whole genome shotgun (WGS) entry which is preliminary data.</text>
</comment>
<protein>
    <submittedName>
        <fullName evidence="1">Uncharacterized protein</fullName>
    </submittedName>
</protein>